<keyword evidence="1" id="KW-1133">Transmembrane helix</keyword>
<dbReference type="AlphaFoldDB" id="A0A6N8L3J2"/>
<organism evidence="4 5">
    <name type="scientific">Sphingobacterium humi</name>
    <dbReference type="NCBI Taxonomy" id="1796905"/>
    <lineage>
        <taxon>Bacteria</taxon>
        <taxon>Pseudomonadati</taxon>
        <taxon>Bacteroidota</taxon>
        <taxon>Sphingobacteriia</taxon>
        <taxon>Sphingobacteriales</taxon>
        <taxon>Sphingobacteriaceae</taxon>
        <taxon>Sphingobacterium</taxon>
    </lineage>
</organism>
<dbReference type="OrthoDB" id="7560678at2"/>
<evidence type="ECO:0000259" key="2">
    <source>
        <dbReference type="Pfam" id="PF00534"/>
    </source>
</evidence>
<evidence type="ECO:0000256" key="1">
    <source>
        <dbReference type="SAM" id="Phobius"/>
    </source>
</evidence>
<name>A0A6N8L3J2_9SPHI</name>
<dbReference type="Proteomes" id="UP000435036">
    <property type="component" value="Unassembled WGS sequence"/>
</dbReference>
<gene>
    <name evidence="4" type="ORF">GQF63_16575</name>
</gene>
<dbReference type="Pfam" id="PF13439">
    <property type="entry name" value="Glyco_transf_4"/>
    <property type="match status" value="1"/>
</dbReference>
<dbReference type="PANTHER" id="PTHR12526">
    <property type="entry name" value="GLYCOSYLTRANSFERASE"/>
    <property type="match status" value="1"/>
</dbReference>
<dbReference type="InterPro" id="IPR001296">
    <property type="entry name" value="Glyco_trans_1"/>
</dbReference>
<dbReference type="SUPFAM" id="SSF53756">
    <property type="entry name" value="UDP-Glycosyltransferase/glycogen phosphorylase"/>
    <property type="match status" value="1"/>
</dbReference>
<keyword evidence="4" id="KW-0808">Transferase</keyword>
<sequence>MRICQVINSLSSGGAEVFTSQLAVAQKKLGHDVFLITYQGAIDEKGRILNKYLTDNGVIVKHHRGFKKGSYGYIIAFLFLLRQIAMIRPNVVHAHLQLSDLFIFVVRKLLFFYDFKIVRTLHNKRRAARLSNSVETSMVTGYDSNVACSDFVRDNYENTPLRKHLISIPNGIDLSESDKLKDLTQEKARRLLNLPQDAIIFANVGSMYLSDNAISKKNQKFIVEAVDEVSKHQDKFICLLIGDGTQRSQLENDVNTRGLSEQILFTGNVLNVYTYIKAVDFFVMPSIDEGLPIALIEAVCSGKYAITSGIDAFIPFKSKSVKLLNSFELDEFVNEIRFAISNIYLCRALGIENISYFRNKFDINITARKYLRLYNDL</sequence>
<dbReference type="GO" id="GO:0016757">
    <property type="term" value="F:glycosyltransferase activity"/>
    <property type="evidence" value="ECO:0007669"/>
    <property type="project" value="InterPro"/>
</dbReference>
<evidence type="ECO:0000259" key="3">
    <source>
        <dbReference type="Pfam" id="PF13439"/>
    </source>
</evidence>
<accession>A0A6N8L3J2</accession>
<reference evidence="4 5" key="1">
    <citation type="submission" date="2019-12" db="EMBL/GenBank/DDBJ databases">
        <authorList>
            <person name="Dong K."/>
        </authorList>
    </citation>
    <scope>NUCLEOTIDE SEQUENCE [LARGE SCALE GENOMIC DNA]</scope>
    <source>
        <strain evidence="4 5">JCM 31225</strain>
    </source>
</reference>
<keyword evidence="5" id="KW-1185">Reference proteome</keyword>
<dbReference type="Pfam" id="PF00534">
    <property type="entry name" value="Glycos_transf_1"/>
    <property type="match status" value="1"/>
</dbReference>
<dbReference type="Gene3D" id="3.40.50.2000">
    <property type="entry name" value="Glycogen Phosphorylase B"/>
    <property type="match status" value="2"/>
</dbReference>
<dbReference type="EMBL" id="WSQA01000014">
    <property type="protein sequence ID" value="MVZ63644.1"/>
    <property type="molecule type" value="Genomic_DNA"/>
</dbReference>
<evidence type="ECO:0000313" key="5">
    <source>
        <dbReference type="Proteomes" id="UP000435036"/>
    </source>
</evidence>
<protein>
    <submittedName>
        <fullName evidence="4">Glycosyltransferase</fullName>
    </submittedName>
</protein>
<comment type="caution">
    <text evidence="4">The sequence shown here is derived from an EMBL/GenBank/DDBJ whole genome shotgun (WGS) entry which is preliminary data.</text>
</comment>
<feature type="domain" description="Glycosyltransferase subfamily 4-like N-terminal" evidence="3">
    <location>
        <begin position="13"/>
        <end position="175"/>
    </location>
</feature>
<feature type="domain" description="Glycosyl transferase family 1" evidence="2">
    <location>
        <begin position="213"/>
        <end position="308"/>
    </location>
</feature>
<proteinExistence type="predicted"/>
<dbReference type="InterPro" id="IPR028098">
    <property type="entry name" value="Glyco_trans_4-like_N"/>
</dbReference>
<evidence type="ECO:0000313" key="4">
    <source>
        <dbReference type="EMBL" id="MVZ63644.1"/>
    </source>
</evidence>
<feature type="transmembrane region" description="Helical" evidence="1">
    <location>
        <begin position="71"/>
        <end position="88"/>
    </location>
</feature>
<keyword evidence="1" id="KW-0472">Membrane</keyword>
<dbReference type="RefSeq" id="WP_160370361.1">
    <property type="nucleotide sequence ID" value="NZ_WSQA01000014.1"/>
</dbReference>
<keyword evidence="1" id="KW-0812">Transmembrane</keyword>